<evidence type="ECO:0000313" key="2">
    <source>
        <dbReference type="Proteomes" id="UP001196413"/>
    </source>
</evidence>
<evidence type="ECO:0000313" key="1">
    <source>
        <dbReference type="EMBL" id="KAJ1346996.1"/>
    </source>
</evidence>
<proteinExistence type="predicted"/>
<reference evidence="1" key="1">
    <citation type="submission" date="2021-06" db="EMBL/GenBank/DDBJ databases">
        <title>Parelaphostrongylus tenuis whole genome reference sequence.</title>
        <authorList>
            <person name="Garwood T.J."/>
            <person name="Larsen P.A."/>
            <person name="Fountain-Jones N.M."/>
            <person name="Garbe J.R."/>
            <person name="Macchietto M.G."/>
            <person name="Kania S.A."/>
            <person name="Gerhold R.W."/>
            <person name="Richards J.E."/>
            <person name="Wolf T.M."/>
        </authorList>
    </citation>
    <scope>NUCLEOTIDE SEQUENCE</scope>
    <source>
        <strain evidence="1">MNPRO001-30</strain>
        <tissue evidence="1">Meninges</tissue>
    </source>
</reference>
<dbReference type="EMBL" id="JAHQIW010000251">
    <property type="protein sequence ID" value="KAJ1346996.1"/>
    <property type="molecule type" value="Genomic_DNA"/>
</dbReference>
<dbReference type="AlphaFoldDB" id="A0AAD5MG26"/>
<protein>
    <submittedName>
        <fullName evidence="1">Uncharacterized protein</fullName>
    </submittedName>
</protein>
<accession>A0AAD5MG26</accession>
<organism evidence="1 2">
    <name type="scientific">Parelaphostrongylus tenuis</name>
    <name type="common">Meningeal worm</name>
    <dbReference type="NCBI Taxonomy" id="148309"/>
    <lineage>
        <taxon>Eukaryota</taxon>
        <taxon>Metazoa</taxon>
        <taxon>Ecdysozoa</taxon>
        <taxon>Nematoda</taxon>
        <taxon>Chromadorea</taxon>
        <taxon>Rhabditida</taxon>
        <taxon>Rhabditina</taxon>
        <taxon>Rhabditomorpha</taxon>
        <taxon>Strongyloidea</taxon>
        <taxon>Metastrongylidae</taxon>
        <taxon>Parelaphostrongylus</taxon>
    </lineage>
</organism>
<comment type="caution">
    <text evidence="1">The sequence shown here is derived from an EMBL/GenBank/DDBJ whole genome shotgun (WGS) entry which is preliminary data.</text>
</comment>
<dbReference type="Proteomes" id="UP001196413">
    <property type="component" value="Unassembled WGS sequence"/>
</dbReference>
<sequence length="255" mass="29379">MSVRLRSLRVSLGLLGSSSYILRRIHNNSLAPSSSFYTASSHLHLLRPSSSYRGFCSSSSQQRDSFQLPSKETLFYVDWILENVVPNTLKTGILPFLDICLDDLSFEDRLYNHKFSKKSDLLMHVAKIKLYFRYRSPFNKVEKIGSCIYEDEDVVVLLWRLSTLQPSVWTYLPSLITRKEPKTIVIEGALDVHVNSEGMVYKMINRKITVSDREDAKAMEAMKTKTDDARKKVGAKEIHRASERLLQEEKRRGIL</sequence>
<gene>
    <name evidence="1" type="ORF">KIN20_001929</name>
</gene>
<name>A0AAD5MG26_PARTN</name>
<keyword evidence="2" id="KW-1185">Reference proteome</keyword>